<keyword evidence="3" id="KW-1185">Reference proteome</keyword>
<keyword evidence="1" id="KW-1133">Transmembrane helix</keyword>
<keyword evidence="1" id="KW-0472">Membrane</keyword>
<comment type="caution">
    <text evidence="2">The sequence shown here is derived from an EMBL/GenBank/DDBJ whole genome shotgun (WGS) entry which is preliminary data.</text>
</comment>
<dbReference type="Proteomes" id="UP000299084">
    <property type="component" value="Unassembled WGS sequence"/>
</dbReference>
<protein>
    <submittedName>
        <fullName evidence="2">Membrane progestin receptor alpha</fullName>
    </submittedName>
</protein>
<dbReference type="EMBL" id="JWIN03000031">
    <property type="protein sequence ID" value="KAB1255890.1"/>
    <property type="molecule type" value="Genomic_DNA"/>
</dbReference>
<evidence type="ECO:0000313" key="2">
    <source>
        <dbReference type="EMBL" id="KAB1255890.1"/>
    </source>
</evidence>
<evidence type="ECO:0000313" key="3">
    <source>
        <dbReference type="Proteomes" id="UP000299084"/>
    </source>
</evidence>
<evidence type="ECO:0000256" key="1">
    <source>
        <dbReference type="SAM" id="Phobius"/>
    </source>
</evidence>
<keyword evidence="2" id="KW-0675">Receptor</keyword>
<organism evidence="2 3">
    <name type="scientific">Camelus dromedarius</name>
    <name type="common">Dromedary</name>
    <name type="synonym">Arabian camel</name>
    <dbReference type="NCBI Taxonomy" id="9838"/>
    <lineage>
        <taxon>Eukaryota</taxon>
        <taxon>Metazoa</taxon>
        <taxon>Chordata</taxon>
        <taxon>Craniata</taxon>
        <taxon>Vertebrata</taxon>
        <taxon>Euteleostomi</taxon>
        <taxon>Mammalia</taxon>
        <taxon>Eutheria</taxon>
        <taxon>Laurasiatheria</taxon>
        <taxon>Artiodactyla</taxon>
        <taxon>Tylopoda</taxon>
        <taxon>Camelidae</taxon>
        <taxon>Camelus</taxon>
    </lineage>
</organism>
<proteinExistence type="predicted"/>
<dbReference type="AlphaFoldDB" id="A0A5N4CAV9"/>
<name>A0A5N4CAV9_CAMDR</name>
<keyword evidence="1" id="KW-0812">Transmembrane</keyword>
<sequence>MPECCLPGSCRILGRGPQLSRVFLVLCTLAQLEAVVLDYEARRPTFEPLHSRWPHSFSGLFLLTAGSSILTAFPLSQLVQRKLDLDQKTQ</sequence>
<feature type="transmembrane region" description="Helical" evidence="1">
    <location>
        <begin position="19"/>
        <end position="37"/>
    </location>
</feature>
<reference evidence="2 3" key="1">
    <citation type="journal article" date="2019" name="Mol. Ecol. Resour.">
        <title>Improving Illumina assemblies with Hi-C and long reads: an example with the North African dromedary.</title>
        <authorList>
            <person name="Elbers J.P."/>
            <person name="Rogers M.F."/>
            <person name="Perelman P.L."/>
            <person name="Proskuryakova A.A."/>
            <person name="Serdyukova N.A."/>
            <person name="Johnson W.E."/>
            <person name="Horin P."/>
            <person name="Corander J."/>
            <person name="Murphy D."/>
            <person name="Burger P.A."/>
        </authorList>
    </citation>
    <scope>NUCLEOTIDE SEQUENCE [LARGE SCALE GENOMIC DNA]</scope>
    <source>
        <strain evidence="2">Drom800</strain>
        <tissue evidence="2">Blood</tissue>
    </source>
</reference>
<gene>
    <name evidence="2" type="ORF">Cadr_000029501</name>
</gene>
<accession>A0A5N4CAV9</accession>
<feature type="transmembrane region" description="Helical" evidence="1">
    <location>
        <begin position="57"/>
        <end position="75"/>
    </location>
</feature>